<evidence type="ECO:0000313" key="2">
    <source>
        <dbReference type="Proteomes" id="UP000001062"/>
    </source>
</evidence>
<organism evidence="1 2">
    <name type="scientific">Marinomonas mediterranea (strain ATCC 700492 / JCM 21426 / NBRC 103028 / MMB-1)</name>
    <dbReference type="NCBI Taxonomy" id="717774"/>
    <lineage>
        <taxon>Bacteria</taxon>
        <taxon>Pseudomonadati</taxon>
        <taxon>Pseudomonadota</taxon>
        <taxon>Gammaproteobacteria</taxon>
        <taxon>Oceanospirillales</taxon>
        <taxon>Oceanospirillaceae</taxon>
        <taxon>Marinomonas</taxon>
    </lineage>
</organism>
<accession>F2JYT9</accession>
<dbReference type="AlphaFoldDB" id="F2JYT9"/>
<dbReference type="EMBL" id="CP002583">
    <property type="protein sequence ID" value="ADZ89714.1"/>
    <property type="molecule type" value="Genomic_DNA"/>
</dbReference>
<dbReference type="KEGG" id="mme:Marme_0414"/>
<dbReference type="Proteomes" id="UP000001062">
    <property type="component" value="Chromosome"/>
</dbReference>
<sequence length="78" mass="8876">MTDLEKGLFCYFLVNSCQCLGWLIVKASLPNLYLNQLFPIHALKKIEMSLDLDAKGTLYVATLEYLQWVADLSTFTQA</sequence>
<proteinExistence type="predicted"/>
<evidence type="ECO:0000313" key="1">
    <source>
        <dbReference type="EMBL" id="ADZ89714.1"/>
    </source>
</evidence>
<reference evidence="1 2" key="1">
    <citation type="journal article" date="2012" name="Stand. Genomic Sci.">
        <title>Complete genome sequence of the melanogenic marine bacterium Marinomonas mediterranea type strain (MMB-1(T)).</title>
        <authorList>
            <person name="Lucas-Elio P."/>
            <person name="Goodwin L."/>
            <person name="Woyke T."/>
            <person name="Pitluck S."/>
            <person name="Nolan M."/>
            <person name="Kyrpides N.C."/>
            <person name="Detter J.C."/>
            <person name="Copeland A."/>
            <person name="Teshima H."/>
            <person name="Bruce D."/>
            <person name="Detter C."/>
            <person name="Tapia R."/>
            <person name="Han S."/>
            <person name="Land M.L."/>
            <person name="Ivanova N."/>
            <person name="Mikhailova N."/>
            <person name="Johnston A.W."/>
            <person name="Sanchez-Amat A."/>
        </authorList>
    </citation>
    <scope>NUCLEOTIDE SEQUENCE [LARGE SCALE GENOMIC DNA]</scope>
    <source>
        <strain evidence="2">ATCC 700492 / JCM 21426 / NBRC 103028 / MMB-1</strain>
    </source>
</reference>
<keyword evidence="2" id="KW-1185">Reference proteome</keyword>
<protein>
    <submittedName>
        <fullName evidence="1">Uncharacterized protein</fullName>
    </submittedName>
</protein>
<dbReference type="HOGENOM" id="CLU_2617852_0_0_6"/>
<dbReference type="PATRIC" id="fig|717774.3.peg.426"/>
<gene>
    <name evidence="1" type="ordered locus">Marme_0414</name>
</gene>
<name>F2JYT9_MARM1</name>